<dbReference type="RefSeq" id="WP_169096489.1">
    <property type="nucleotide sequence ID" value="NZ_JABBVZ010000006.1"/>
</dbReference>
<evidence type="ECO:0000313" key="2">
    <source>
        <dbReference type="EMBL" id="NMP21287.1"/>
    </source>
</evidence>
<dbReference type="PANTHER" id="PTHR21310:SF15">
    <property type="entry name" value="AMINOGLYCOSIDE PHOSPHOTRANSFERASE DOMAIN-CONTAINING PROTEIN"/>
    <property type="match status" value="1"/>
</dbReference>
<dbReference type="InterPro" id="IPR011009">
    <property type="entry name" value="Kinase-like_dom_sf"/>
</dbReference>
<dbReference type="GO" id="GO:0016740">
    <property type="term" value="F:transferase activity"/>
    <property type="evidence" value="ECO:0007669"/>
    <property type="project" value="UniProtKB-KW"/>
</dbReference>
<dbReference type="Gene3D" id="3.90.1200.10">
    <property type="match status" value="1"/>
</dbReference>
<name>A0A7Y0Q1B8_9FIRM</name>
<dbReference type="InterPro" id="IPR002575">
    <property type="entry name" value="Aminoglycoside_PTrfase"/>
</dbReference>
<dbReference type="Proteomes" id="UP000533476">
    <property type="component" value="Unassembled WGS sequence"/>
</dbReference>
<keyword evidence="3" id="KW-1185">Reference proteome</keyword>
<keyword evidence="2" id="KW-0808">Transferase</keyword>
<dbReference type="InterPro" id="IPR051678">
    <property type="entry name" value="AGP_Transferase"/>
</dbReference>
<dbReference type="EMBL" id="JABBVZ010000006">
    <property type="protein sequence ID" value="NMP21287.1"/>
    <property type="molecule type" value="Genomic_DNA"/>
</dbReference>
<reference evidence="2 3" key="1">
    <citation type="submission" date="2020-04" db="EMBL/GenBank/DDBJ databases">
        <authorList>
            <person name="Zhang R."/>
            <person name="Schippers A."/>
        </authorList>
    </citation>
    <scope>NUCLEOTIDE SEQUENCE [LARGE SCALE GENOMIC DNA]</scope>
    <source>
        <strain evidence="2 3">DSM 109850</strain>
    </source>
</reference>
<accession>A0A7Y0Q1B8</accession>
<comment type="caution">
    <text evidence="2">The sequence shown here is derived from an EMBL/GenBank/DDBJ whole genome shotgun (WGS) entry which is preliminary data.</text>
</comment>
<gene>
    <name evidence="2" type="ORF">HIJ39_02815</name>
</gene>
<dbReference type="PANTHER" id="PTHR21310">
    <property type="entry name" value="AMINOGLYCOSIDE PHOSPHOTRANSFERASE-RELATED-RELATED"/>
    <property type="match status" value="1"/>
</dbReference>
<dbReference type="Pfam" id="PF01636">
    <property type="entry name" value="APH"/>
    <property type="match status" value="1"/>
</dbReference>
<dbReference type="SUPFAM" id="SSF56112">
    <property type="entry name" value="Protein kinase-like (PK-like)"/>
    <property type="match status" value="1"/>
</dbReference>
<dbReference type="AlphaFoldDB" id="A0A7Y0Q1B8"/>
<proteinExistence type="predicted"/>
<protein>
    <submittedName>
        <fullName evidence="2">Aminoglycoside phosphotransferase family protein</fullName>
    </submittedName>
</protein>
<organism evidence="2 3">
    <name type="scientific">Sulfobacillus harzensis</name>
    <dbReference type="NCBI Taxonomy" id="2729629"/>
    <lineage>
        <taxon>Bacteria</taxon>
        <taxon>Bacillati</taxon>
        <taxon>Bacillota</taxon>
        <taxon>Clostridia</taxon>
        <taxon>Eubacteriales</taxon>
        <taxon>Clostridiales Family XVII. Incertae Sedis</taxon>
        <taxon>Sulfobacillus</taxon>
    </lineage>
</organism>
<evidence type="ECO:0000313" key="3">
    <source>
        <dbReference type="Proteomes" id="UP000533476"/>
    </source>
</evidence>
<sequence>MPKDVYLQPDAPDPVLDSDLVLSLAGRHVSGLQSITAIDESGGEARVYVVDDSIIVKTQRPHRLRPRTSLAKETVFLDALKDQGIAVPRVLGYGREGFIEYIVMTRIPGVAVIHASIPPQARQQMLFQLGRTLARIHAVPQAPFLESGLFPTEMAHDTFRDHVAEVLLEGARRIYDFGIHWPIAGLTPDDLVRRATDALPRTPLRTAIHSNPGPTHTFVDPVTGEFQGLIDFGDAFVTHPAWDLRRWTPREREALLAGYEADRTVEAAFLQTFPIIGLAVDLVQLASDKAAIRQAAEADLTETMASL</sequence>
<feature type="domain" description="Aminoglycoside phosphotransferase" evidence="1">
    <location>
        <begin position="40"/>
        <end position="261"/>
    </location>
</feature>
<evidence type="ECO:0000259" key="1">
    <source>
        <dbReference type="Pfam" id="PF01636"/>
    </source>
</evidence>